<comment type="caution">
    <text evidence="2">The sequence shown here is derived from an EMBL/GenBank/DDBJ whole genome shotgun (WGS) entry which is preliminary data.</text>
</comment>
<keyword evidence="1" id="KW-1133">Transmembrane helix</keyword>
<accession>A0ABW5FPV5</accession>
<dbReference type="EMBL" id="JBHUKR010000006">
    <property type="protein sequence ID" value="MFD2416863.1"/>
    <property type="molecule type" value="Genomic_DNA"/>
</dbReference>
<dbReference type="Proteomes" id="UP001597417">
    <property type="component" value="Unassembled WGS sequence"/>
</dbReference>
<feature type="transmembrane region" description="Helical" evidence="1">
    <location>
        <begin position="407"/>
        <end position="429"/>
    </location>
</feature>
<keyword evidence="3" id="KW-1185">Reference proteome</keyword>
<feature type="transmembrane region" description="Helical" evidence="1">
    <location>
        <begin position="269"/>
        <end position="288"/>
    </location>
</feature>
<proteinExistence type="predicted"/>
<evidence type="ECO:0000256" key="1">
    <source>
        <dbReference type="SAM" id="Phobius"/>
    </source>
</evidence>
<keyword evidence="1" id="KW-0812">Transmembrane</keyword>
<keyword evidence="1" id="KW-0472">Membrane</keyword>
<gene>
    <name evidence="2" type="ORF">ACFSXZ_11070</name>
</gene>
<evidence type="ECO:0000313" key="3">
    <source>
        <dbReference type="Proteomes" id="UP001597417"/>
    </source>
</evidence>
<feature type="transmembrane region" description="Helical" evidence="1">
    <location>
        <begin position="27"/>
        <end position="46"/>
    </location>
</feature>
<feature type="transmembrane region" description="Helical" evidence="1">
    <location>
        <begin position="209"/>
        <end position="229"/>
    </location>
</feature>
<name>A0ABW5FPV5_9PSEU</name>
<evidence type="ECO:0000313" key="2">
    <source>
        <dbReference type="EMBL" id="MFD2416863.1"/>
    </source>
</evidence>
<dbReference type="RefSeq" id="WP_378264040.1">
    <property type="nucleotide sequence ID" value="NZ_JBHUKR010000006.1"/>
</dbReference>
<feature type="transmembrane region" description="Helical" evidence="1">
    <location>
        <begin position="128"/>
        <end position="152"/>
    </location>
</feature>
<feature type="transmembrane region" description="Helical" evidence="1">
    <location>
        <begin position="295"/>
        <end position="313"/>
    </location>
</feature>
<reference evidence="3" key="1">
    <citation type="journal article" date="2019" name="Int. J. Syst. Evol. Microbiol.">
        <title>The Global Catalogue of Microorganisms (GCM) 10K type strain sequencing project: providing services to taxonomists for standard genome sequencing and annotation.</title>
        <authorList>
            <consortium name="The Broad Institute Genomics Platform"/>
            <consortium name="The Broad Institute Genome Sequencing Center for Infectious Disease"/>
            <person name="Wu L."/>
            <person name="Ma J."/>
        </authorList>
    </citation>
    <scope>NUCLEOTIDE SEQUENCE [LARGE SCALE GENOMIC DNA]</scope>
    <source>
        <strain evidence="3">CGMCC 4.7645</strain>
    </source>
</reference>
<feature type="transmembrane region" description="Helical" evidence="1">
    <location>
        <begin position="172"/>
        <end position="197"/>
    </location>
</feature>
<sequence length="446" mass="48266">MASGTTIEPVAGGGRFPVTIDAKRKTLVIALVVIAAVAVRLVFFGYRSGDYAGFVSRWYDYISSHGGFAALKDNFANYNEPYLYLLAALTYTPIPPMAGIKLMSVVFDFLLGFFAYRIVDLRHPGRWWPILAGAIVVFLPTVVLNSSMWAQADAMYAAFGVGALFFVLRRRPWLACLFFGLAFSFKLQIVFLFPLLLLLVLRRYVPWRALLLIPVVYVLLDVPALLAGANPGTVFSLYATQTGTYDQLTLNAPNVYQYLDITASTPLRITGIAVTGVLLLALIVPVVLRRSELTPARIVLAGTVSVLLVPYFLPAMHERYFYLADVLTVLAAFHLPRKLWALPVLEQFASVFSYFPFLLMAGGRGGFGGGRAPGNRGRFPGGGFPGGRGGPGGGAFSGGGGGSGTPVISFTVLATVMLAALVLALWVAIREFRTSEPVVLADRQTS</sequence>
<organism evidence="2 3">
    <name type="scientific">Amycolatopsis pigmentata</name>
    <dbReference type="NCBI Taxonomy" id="450801"/>
    <lineage>
        <taxon>Bacteria</taxon>
        <taxon>Bacillati</taxon>
        <taxon>Actinomycetota</taxon>
        <taxon>Actinomycetes</taxon>
        <taxon>Pseudonocardiales</taxon>
        <taxon>Pseudonocardiaceae</taxon>
        <taxon>Amycolatopsis</taxon>
    </lineage>
</organism>
<evidence type="ECO:0008006" key="4">
    <source>
        <dbReference type="Google" id="ProtNLM"/>
    </source>
</evidence>
<protein>
    <recommendedName>
        <fullName evidence="4">Mannosyltransferase related to Gpi18</fullName>
    </recommendedName>
</protein>
<feature type="transmembrane region" description="Helical" evidence="1">
    <location>
        <begin position="98"/>
        <end position="116"/>
    </location>
</feature>